<comment type="caution">
    <text evidence="7">The sequence shown here is derived from an EMBL/GenBank/DDBJ whole genome shotgun (WGS) entry which is preliminary data.</text>
</comment>
<keyword evidence="1" id="KW-0001">2Fe-2S</keyword>
<evidence type="ECO:0000313" key="7">
    <source>
        <dbReference type="EMBL" id="KAF0745246.1"/>
    </source>
</evidence>
<dbReference type="PANTHER" id="PTHR40261">
    <property type="match status" value="1"/>
</dbReference>
<evidence type="ECO:0000256" key="2">
    <source>
        <dbReference type="ARBA" id="ARBA00022723"/>
    </source>
</evidence>
<gene>
    <name evidence="7" type="ORF">Ae201684_000277</name>
</gene>
<evidence type="ECO:0000256" key="4">
    <source>
        <dbReference type="ARBA" id="ARBA00023014"/>
    </source>
</evidence>
<dbReference type="GO" id="GO:0051537">
    <property type="term" value="F:2 iron, 2 sulfur cluster binding"/>
    <property type="evidence" value="ECO:0007669"/>
    <property type="project" value="UniProtKB-KW"/>
</dbReference>
<evidence type="ECO:0000256" key="3">
    <source>
        <dbReference type="ARBA" id="ARBA00023004"/>
    </source>
</evidence>
<name>A0A6G0XXC5_9STRA</name>
<dbReference type="Pfam" id="PF00355">
    <property type="entry name" value="Rieske"/>
    <property type="match status" value="1"/>
</dbReference>
<proteinExistence type="predicted"/>
<dbReference type="InterPro" id="IPR036922">
    <property type="entry name" value="Rieske_2Fe-2S_sf"/>
</dbReference>
<feature type="coiled-coil region" evidence="5">
    <location>
        <begin position="142"/>
        <end position="169"/>
    </location>
</feature>
<keyword evidence="4" id="KW-0411">Iron-sulfur</keyword>
<dbReference type="Gene3D" id="2.102.10.10">
    <property type="entry name" value="Rieske [2Fe-2S] iron-sulphur domain"/>
    <property type="match status" value="1"/>
</dbReference>
<dbReference type="InterPro" id="IPR017941">
    <property type="entry name" value="Rieske_2Fe-2S"/>
</dbReference>
<keyword evidence="3" id="KW-0408">Iron</keyword>
<dbReference type="Proteomes" id="UP000481153">
    <property type="component" value="Unassembled WGS sequence"/>
</dbReference>
<keyword evidence="5" id="KW-0175">Coiled coil</keyword>
<accession>A0A6G0XXC5</accession>
<dbReference type="SUPFAM" id="SSF50022">
    <property type="entry name" value="ISP domain"/>
    <property type="match status" value="1"/>
</dbReference>
<evidence type="ECO:0000256" key="5">
    <source>
        <dbReference type="SAM" id="Coils"/>
    </source>
</evidence>
<evidence type="ECO:0000259" key="6">
    <source>
        <dbReference type="PROSITE" id="PS51296"/>
    </source>
</evidence>
<dbReference type="VEuPathDB" id="FungiDB:AeMF1_019659"/>
<keyword evidence="2" id="KW-0479">Metal-binding</keyword>
<evidence type="ECO:0000256" key="1">
    <source>
        <dbReference type="ARBA" id="ARBA00022714"/>
    </source>
</evidence>
<feature type="domain" description="Rieske" evidence="6">
    <location>
        <begin position="20"/>
        <end position="125"/>
    </location>
</feature>
<keyword evidence="8" id="KW-1185">Reference proteome</keyword>
<dbReference type="PANTHER" id="PTHR40261:SF1">
    <property type="entry name" value="RIESKE DOMAIN-CONTAINING PROTEIN"/>
    <property type="match status" value="1"/>
</dbReference>
<reference evidence="7 8" key="1">
    <citation type="submission" date="2019-07" db="EMBL/GenBank/DDBJ databases">
        <title>Genomics analysis of Aphanomyces spp. identifies a new class of oomycete effector associated with host adaptation.</title>
        <authorList>
            <person name="Gaulin E."/>
        </authorList>
    </citation>
    <scope>NUCLEOTIDE SEQUENCE [LARGE SCALE GENOMIC DNA]</scope>
    <source>
        <strain evidence="7 8">ATCC 201684</strain>
    </source>
</reference>
<evidence type="ECO:0000313" key="8">
    <source>
        <dbReference type="Proteomes" id="UP000481153"/>
    </source>
</evidence>
<dbReference type="AlphaFoldDB" id="A0A6G0XXC5"/>
<organism evidence="7 8">
    <name type="scientific">Aphanomyces euteiches</name>
    <dbReference type="NCBI Taxonomy" id="100861"/>
    <lineage>
        <taxon>Eukaryota</taxon>
        <taxon>Sar</taxon>
        <taxon>Stramenopiles</taxon>
        <taxon>Oomycota</taxon>
        <taxon>Saprolegniomycetes</taxon>
        <taxon>Saprolegniales</taxon>
        <taxon>Verrucalvaceae</taxon>
        <taxon>Aphanomyces</taxon>
    </lineage>
</organism>
<sequence>MTTTKAGRELRKLVTPRVIASLEALQRLPPTKALKFRWKEKIDGFVFLASDNTPHAYANLCSHVAVEMDLNDGDFFSNHGVIQCKVHGAMFDPESGLCLRPPPQCKLLHPLRRIPVVVELGNVLLTNTSSIDTSKYDEDYRRQKQRELHEKLNADADAIQKEIEAINQRSLRLIQSRKAPKDA</sequence>
<dbReference type="EMBL" id="VJMJ01000002">
    <property type="protein sequence ID" value="KAF0745246.1"/>
    <property type="molecule type" value="Genomic_DNA"/>
</dbReference>
<dbReference type="GO" id="GO:0046872">
    <property type="term" value="F:metal ion binding"/>
    <property type="evidence" value="ECO:0007669"/>
    <property type="project" value="UniProtKB-KW"/>
</dbReference>
<dbReference type="PROSITE" id="PS51296">
    <property type="entry name" value="RIESKE"/>
    <property type="match status" value="1"/>
</dbReference>
<protein>
    <recommendedName>
        <fullName evidence="6">Rieske domain-containing protein</fullName>
    </recommendedName>
</protein>